<dbReference type="InterPro" id="IPR003742">
    <property type="entry name" value="RlmH-like"/>
</dbReference>
<comment type="function">
    <text evidence="5">Specifically methylates the pseudouridine at position 1915 (m3Psi1915) in 23S rRNA.</text>
</comment>
<keyword evidence="1 5" id="KW-0489">Methyltransferase</keyword>
<evidence type="ECO:0000256" key="3">
    <source>
        <dbReference type="ARBA" id="ARBA00022691"/>
    </source>
</evidence>
<sequence>MHASSTGSNACGDRRARRPGTRPTPRATRIIAVGRLKAGPEAALYAHYAARLRPPPEVTEIPEARGSAAEVRRREGTALLAALPADGVAVALDLGGEAPDSEAFAAMLTRWEEAGRTPCFLIGGAEGLDPSVLARADRRIALGPMTWPHFLVRGMLAEQLYRAQAIRQNHPYHRAWRP</sequence>
<evidence type="ECO:0000313" key="7">
    <source>
        <dbReference type="EMBL" id="MBR0670685.1"/>
    </source>
</evidence>
<dbReference type="PANTHER" id="PTHR33603">
    <property type="entry name" value="METHYLTRANSFERASE"/>
    <property type="match status" value="1"/>
</dbReference>
<evidence type="ECO:0000256" key="5">
    <source>
        <dbReference type="HAMAP-Rule" id="MF_00658"/>
    </source>
</evidence>
<dbReference type="GO" id="GO:0005737">
    <property type="term" value="C:cytoplasm"/>
    <property type="evidence" value="ECO:0007669"/>
    <property type="project" value="UniProtKB-SubCell"/>
</dbReference>
<dbReference type="InterPro" id="IPR029028">
    <property type="entry name" value="Alpha/beta_knot_MTases"/>
</dbReference>
<evidence type="ECO:0000256" key="4">
    <source>
        <dbReference type="ARBA" id="ARBA00038303"/>
    </source>
</evidence>
<reference evidence="7" key="2">
    <citation type="journal article" date="2021" name="Syst. Appl. Microbiol.">
        <title>Roseomonas hellenica sp. nov., isolated from roots of wild-growing Alkanna tinctoria.</title>
        <authorList>
            <person name="Rat A."/>
            <person name="Naranjo H.D."/>
            <person name="Lebbe L."/>
            <person name="Cnockaert M."/>
            <person name="Krigas N."/>
            <person name="Grigoriadou K."/>
            <person name="Maloupa E."/>
            <person name="Willems A."/>
        </authorList>
    </citation>
    <scope>NUCLEOTIDE SEQUENCE</scope>
    <source>
        <strain evidence="7">LMG 31231</strain>
    </source>
</reference>
<evidence type="ECO:0000313" key="8">
    <source>
        <dbReference type="Proteomes" id="UP001138751"/>
    </source>
</evidence>
<comment type="similarity">
    <text evidence="4 5">Belongs to the RNA methyltransferase RlmH family.</text>
</comment>
<dbReference type="GO" id="GO:0070038">
    <property type="term" value="F:rRNA (pseudouridine-N3-)-methyltransferase activity"/>
    <property type="evidence" value="ECO:0007669"/>
    <property type="project" value="UniProtKB-UniRule"/>
</dbReference>
<dbReference type="EC" id="2.1.1.177" evidence="5"/>
<organism evidence="7 8">
    <name type="scientific">Neoroseomonas soli</name>
    <dbReference type="NCBI Taxonomy" id="1081025"/>
    <lineage>
        <taxon>Bacteria</taxon>
        <taxon>Pseudomonadati</taxon>
        <taxon>Pseudomonadota</taxon>
        <taxon>Alphaproteobacteria</taxon>
        <taxon>Acetobacterales</taxon>
        <taxon>Acetobacteraceae</taxon>
        <taxon>Neoroseomonas</taxon>
    </lineage>
</organism>
<evidence type="ECO:0000256" key="1">
    <source>
        <dbReference type="ARBA" id="ARBA00022603"/>
    </source>
</evidence>
<comment type="subunit">
    <text evidence="5">Homodimer.</text>
</comment>
<feature type="binding site" evidence="5">
    <location>
        <begin position="142"/>
        <end position="147"/>
    </location>
    <ligand>
        <name>S-adenosyl-L-methionine</name>
        <dbReference type="ChEBI" id="CHEBI:59789"/>
    </ligand>
</feature>
<keyword evidence="8" id="KW-1185">Reference proteome</keyword>
<dbReference type="PANTHER" id="PTHR33603:SF1">
    <property type="entry name" value="RIBOSOMAL RNA LARGE SUBUNIT METHYLTRANSFERASE H"/>
    <property type="match status" value="1"/>
</dbReference>
<keyword evidence="5" id="KW-0963">Cytoplasm</keyword>
<dbReference type="SUPFAM" id="SSF75217">
    <property type="entry name" value="alpha/beta knot"/>
    <property type="match status" value="1"/>
</dbReference>
<dbReference type="Gene3D" id="3.40.1280.10">
    <property type="match status" value="1"/>
</dbReference>
<dbReference type="HAMAP" id="MF_00658">
    <property type="entry name" value="23SrRNA_methyltr_H"/>
    <property type="match status" value="1"/>
</dbReference>
<proteinExistence type="inferred from homology"/>
<dbReference type="CDD" id="cd18081">
    <property type="entry name" value="RlmH-like"/>
    <property type="match status" value="1"/>
</dbReference>
<dbReference type="Proteomes" id="UP001138751">
    <property type="component" value="Unassembled WGS sequence"/>
</dbReference>
<keyword evidence="3 5" id="KW-0949">S-adenosyl-L-methionine</keyword>
<feature type="binding site" evidence="5">
    <location>
        <position position="123"/>
    </location>
    <ligand>
        <name>S-adenosyl-L-methionine</name>
        <dbReference type="ChEBI" id="CHEBI:59789"/>
    </ligand>
</feature>
<dbReference type="EMBL" id="JAAEDM010000010">
    <property type="protein sequence ID" value="MBR0670685.1"/>
    <property type="molecule type" value="Genomic_DNA"/>
</dbReference>
<dbReference type="AlphaFoldDB" id="A0A9X9WU56"/>
<dbReference type="InterPro" id="IPR029026">
    <property type="entry name" value="tRNA_m1G_MTases_N"/>
</dbReference>
<feature type="binding site" evidence="5">
    <location>
        <position position="92"/>
    </location>
    <ligand>
        <name>S-adenosyl-L-methionine</name>
        <dbReference type="ChEBI" id="CHEBI:59789"/>
    </ligand>
</feature>
<feature type="region of interest" description="Disordered" evidence="6">
    <location>
        <begin position="1"/>
        <end position="25"/>
    </location>
</feature>
<comment type="subcellular location">
    <subcellularLocation>
        <location evidence="5">Cytoplasm</location>
    </subcellularLocation>
</comment>
<accession>A0A9X9WU56</accession>
<comment type="caution">
    <text evidence="7">The sequence shown here is derived from an EMBL/GenBank/DDBJ whole genome shotgun (WGS) entry which is preliminary data.</text>
</comment>
<dbReference type="PIRSF" id="PIRSF004505">
    <property type="entry name" value="MT_bac"/>
    <property type="match status" value="1"/>
</dbReference>
<evidence type="ECO:0000256" key="6">
    <source>
        <dbReference type="SAM" id="MobiDB-lite"/>
    </source>
</evidence>
<name>A0A9X9WU56_9PROT</name>
<comment type="catalytic activity">
    <reaction evidence="5">
        <text>pseudouridine(1915) in 23S rRNA + S-adenosyl-L-methionine = N(3)-methylpseudouridine(1915) in 23S rRNA + S-adenosyl-L-homocysteine + H(+)</text>
        <dbReference type="Rhea" id="RHEA:42752"/>
        <dbReference type="Rhea" id="RHEA-COMP:10221"/>
        <dbReference type="Rhea" id="RHEA-COMP:10222"/>
        <dbReference type="ChEBI" id="CHEBI:15378"/>
        <dbReference type="ChEBI" id="CHEBI:57856"/>
        <dbReference type="ChEBI" id="CHEBI:59789"/>
        <dbReference type="ChEBI" id="CHEBI:65314"/>
        <dbReference type="ChEBI" id="CHEBI:74486"/>
        <dbReference type="EC" id="2.1.1.177"/>
    </reaction>
</comment>
<evidence type="ECO:0000256" key="2">
    <source>
        <dbReference type="ARBA" id="ARBA00022679"/>
    </source>
</evidence>
<keyword evidence="2 5" id="KW-0808">Transferase</keyword>
<keyword evidence="5" id="KW-0698">rRNA processing</keyword>
<protein>
    <recommendedName>
        <fullName evidence="5">Ribosomal RNA large subunit methyltransferase H</fullName>
        <ecNumber evidence="5">2.1.1.177</ecNumber>
    </recommendedName>
    <alternativeName>
        <fullName evidence="5">23S rRNA (pseudouridine1915-N3)-methyltransferase</fullName>
    </alternativeName>
    <alternativeName>
        <fullName evidence="5">23S rRNA m3Psi1915 methyltransferase</fullName>
    </alternativeName>
    <alternativeName>
        <fullName evidence="5">rRNA (pseudouridine-N3-)-methyltransferase RlmH</fullName>
    </alternativeName>
</protein>
<dbReference type="Pfam" id="PF02590">
    <property type="entry name" value="SPOUT_MTase"/>
    <property type="match status" value="1"/>
</dbReference>
<reference evidence="7" key="1">
    <citation type="submission" date="2020-01" db="EMBL/GenBank/DDBJ databases">
        <authorList>
            <person name="Rat A."/>
        </authorList>
    </citation>
    <scope>NUCLEOTIDE SEQUENCE</scope>
    <source>
        <strain evidence="7">LMG 31231</strain>
    </source>
</reference>
<gene>
    <name evidence="5" type="primary">rlmH</name>
    <name evidence="7" type="ORF">GXW76_05840</name>
</gene>